<dbReference type="EMBL" id="HBHX01032078">
    <property type="protein sequence ID" value="CAE0117168.1"/>
    <property type="molecule type" value="Transcribed_RNA"/>
</dbReference>
<sequence>MLGISAISVEELRSALLQRHPTTLLTELHIALLRRLVDDEPSDVLMECADGGDGLSGRVALFNPLVSSSHQLLTLVPPTATMLEPGTWAEVLRWFLIQSGVEGEPILQDAVQALHTTEYSQLLILHKVAILSRMVEEVLSSSSFRQRLIHNMERKQELLAQESREESQRKTARREAKQHKQEQVAAAAAANDKELLMVPKHHEDQEQVALPPPEEYDYEDDQVEDGDAEATQLLQRPSASQRQRAKQEAERKHQLQELRKQRLRASGKLNEATARKDLVALAEGIKLGRASRMEGKTRGALWRFPELSAALTLHAELIERQKAEAALRDRRARLAECPVRHEALGRDRWRRRYWWFPSEPSRLYIETPADADAVAKEKSTESSGKRARGKVSWSSKKGKASASSKAVPPTAVGSRWHYYRSRHELHQLVSSLDERGIREGALRRALQQEMGTMLNDFSAERVPLFAEQAWLEAGPHVGARIRQYFAGVGASEGTVVGYLPPDGADMALWHILHDDGDQEDLEESELEEAMRRVGEAPRDGLQDTQEVSSDWQNQNVPPKQRITQKMLGLLGLQAELLLLVDQLMSAMQAAGSDFVTADSAVGVVMWRSEVKSSASATQCATLLLALEGRVHALQSEPDANGLVGIMEGKALDSGIDQAELRPEEDHVGGSGGGGRCGWSCVAAGRKGECGARVLSFEGKRLWPCFQARQRWREQVGASITTAQVALGAHSFRDHAAVFGLINGRNMLLKAAANRCVAVWDVS</sequence>
<accession>A0A7S3AW15</accession>
<feature type="compositionally biased region" description="Basic and acidic residues" evidence="3">
    <location>
        <begin position="159"/>
        <end position="182"/>
    </location>
</feature>
<dbReference type="Pfam" id="PF15613">
    <property type="entry name" value="WSD"/>
    <property type="match status" value="1"/>
</dbReference>
<feature type="domain" description="DDT" evidence="4">
    <location>
        <begin position="1"/>
        <end position="42"/>
    </location>
</feature>
<keyword evidence="2" id="KW-0539">Nucleus</keyword>
<feature type="compositionally biased region" description="Basic and acidic residues" evidence="3">
    <location>
        <begin position="375"/>
        <end position="384"/>
    </location>
</feature>
<dbReference type="PANTHER" id="PTHR15546:SF2">
    <property type="entry name" value="DDT DOMAIN-CONTAINING PROTEIN DDB_G0282237"/>
    <property type="match status" value="1"/>
</dbReference>
<dbReference type="PROSITE" id="PS50827">
    <property type="entry name" value="DDT"/>
    <property type="match status" value="1"/>
</dbReference>
<evidence type="ECO:0000313" key="5">
    <source>
        <dbReference type="EMBL" id="CAE0117168.1"/>
    </source>
</evidence>
<dbReference type="InterPro" id="IPR053271">
    <property type="entry name" value="DDT_domain"/>
</dbReference>
<reference evidence="5" key="1">
    <citation type="submission" date="2021-01" db="EMBL/GenBank/DDBJ databases">
        <authorList>
            <person name="Corre E."/>
            <person name="Pelletier E."/>
            <person name="Niang G."/>
            <person name="Scheremetjew M."/>
            <person name="Finn R."/>
            <person name="Kale V."/>
            <person name="Holt S."/>
            <person name="Cochrane G."/>
            <person name="Meng A."/>
            <person name="Brown T."/>
            <person name="Cohen L."/>
        </authorList>
    </citation>
    <scope>NUCLEOTIDE SEQUENCE</scope>
    <source>
        <strain evidence="5">CCMP281</strain>
    </source>
</reference>
<feature type="region of interest" description="Disordered" evidence="3">
    <location>
        <begin position="535"/>
        <end position="555"/>
    </location>
</feature>
<feature type="region of interest" description="Disordered" evidence="3">
    <location>
        <begin position="203"/>
        <end position="259"/>
    </location>
</feature>
<feature type="region of interest" description="Disordered" evidence="3">
    <location>
        <begin position="159"/>
        <end position="187"/>
    </location>
</feature>
<evidence type="ECO:0000256" key="3">
    <source>
        <dbReference type="SAM" id="MobiDB-lite"/>
    </source>
</evidence>
<dbReference type="GO" id="GO:0005634">
    <property type="term" value="C:nucleus"/>
    <property type="evidence" value="ECO:0007669"/>
    <property type="project" value="UniProtKB-SubCell"/>
</dbReference>
<evidence type="ECO:0000259" key="4">
    <source>
        <dbReference type="PROSITE" id="PS50827"/>
    </source>
</evidence>
<feature type="compositionally biased region" description="Basic and acidic residues" evidence="3">
    <location>
        <begin position="245"/>
        <end position="259"/>
    </location>
</feature>
<dbReference type="AlphaFoldDB" id="A0A7S3AW15"/>
<evidence type="ECO:0000256" key="1">
    <source>
        <dbReference type="ARBA" id="ARBA00004123"/>
    </source>
</evidence>
<feature type="compositionally biased region" description="Acidic residues" evidence="3">
    <location>
        <begin position="214"/>
        <end position="228"/>
    </location>
</feature>
<name>A0A7S3AW15_9EUKA</name>
<dbReference type="InterPro" id="IPR028941">
    <property type="entry name" value="WHIM2_dom"/>
</dbReference>
<protein>
    <recommendedName>
        <fullName evidence="4">DDT domain-containing protein</fullName>
    </recommendedName>
</protein>
<dbReference type="PANTHER" id="PTHR15546">
    <property type="entry name" value="BROMODOMAIN ADJACENT TO ZINC FINGER DOMAIN, 2A"/>
    <property type="match status" value="1"/>
</dbReference>
<proteinExistence type="predicted"/>
<dbReference type="Pfam" id="PF02791">
    <property type="entry name" value="DDT"/>
    <property type="match status" value="1"/>
</dbReference>
<organism evidence="5">
    <name type="scientific">Haptolina ericina</name>
    <dbReference type="NCBI Taxonomy" id="156174"/>
    <lineage>
        <taxon>Eukaryota</taxon>
        <taxon>Haptista</taxon>
        <taxon>Haptophyta</taxon>
        <taxon>Prymnesiophyceae</taxon>
        <taxon>Prymnesiales</taxon>
        <taxon>Prymnesiaceae</taxon>
        <taxon>Haptolina</taxon>
    </lineage>
</organism>
<feature type="region of interest" description="Disordered" evidence="3">
    <location>
        <begin position="375"/>
        <end position="408"/>
    </location>
</feature>
<comment type="subcellular location">
    <subcellularLocation>
        <location evidence="1">Nucleus</location>
    </subcellularLocation>
</comment>
<evidence type="ECO:0000256" key="2">
    <source>
        <dbReference type="ARBA" id="ARBA00023242"/>
    </source>
</evidence>
<dbReference type="InterPro" id="IPR018501">
    <property type="entry name" value="DDT_dom"/>
</dbReference>
<feature type="compositionally biased region" description="Polar residues" evidence="3">
    <location>
        <begin position="542"/>
        <end position="555"/>
    </location>
</feature>
<feature type="compositionally biased region" description="Polar residues" evidence="3">
    <location>
        <begin position="232"/>
        <end position="242"/>
    </location>
</feature>
<gene>
    <name evidence="5" type="ORF">HERI1096_LOCUS17867</name>
</gene>
<feature type="compositionally biased region" description="Low complexity" evidence="3">
    <location>
        <begin position="390"/>
        <end position="407"/>
    </location>
</feature>